<feature type="region of interest" description="Disordered" evidence="1">
    <location>
        <begin position="1"/>
        <end position="20"/>
    </location>
</feature>
<accession>A0A0A9GV43</accession>
<reference evidence="2" key="2">
    <citation type="journal article" date="2015" name="Data Brief">
        <title>Shoot transcriptome of the giant reed, Arundo donax.</title>
        <authorList>
            <person name="Barrero R.A."/>
            <person name="Guerrero F.D."/>
            <person name="Moolhuijzen P."/>
            <person name="Goolsby J.A."/>
            <person name="Tidwell J."/>
            <person name="Bellgard S.E."/>
            <person name="Bellgard M.I."/>
        </authorList>
    </citation>
    <scope>NUCLEOTIDE SEQUENCE</scope>
    <source>
        <tissue evidence="2">Shoot tissue taken approximately 20 cm above the soil surface</tissue>
    </source>
</reference>
<sequence length="20" mass="2131">MGVNLGGPLRRHPAQTTDNP</sequence>
<dbReference type="EMBL" id="GBRH01171465">
    <property type="protein sequence ID" value="JAE26431.1"/>
    <property type="molecule type" value="Transcribed_RNA"/>
</dbReference>
<evidence type="ECO:0000256" key="1">
    <source>
        <dbReference type="SAM" id="MobiDB-lite"/>
    </source>
</evidence>
<proteinExistence type="predicted"/>
<evidence type="ECO:0000313" key="2">
    <source>
        <dbReference type="EMBL" id="JAE26431.1"/>
    </source>
</evidence>
<dbReference type="AlphaFoldDB" id="A0A0A9GV43"/>
<reference evidence="2" key="1">
    <citation type="submission" date="2014-09" db="EMBL/GenBank/DDBJ databases">
        <authorList>
            <person name="Magalhaes I.L.F."/>
            <person name="Oliveira U."/>
            <person name="Santos F.R."/>
            <person name="Vidigal T.H.D.A."/>
            <person name="Brescovit A.D."/>
            <person name="Santos A.J."/>
        </authorList>
    </citation>
    <scope>NUCLEOTIDE SEQUENCE</scope>
    <source>
        <tissue evidence="2">Shoot tissue taken approximately 20 cm above the soil surface</tissue>
    </source>
</reference>
<protein>
    <submittedName>
        <fullName evidence="2">Uncharacterized protein</fullName>
    </submittedName>
</protein>
<organism evidence="2">
    <name type="scientific">Arundo donax</name>
    <name type="common">Giant reed</name>
    <name type="synonym">Donax arundinaceus</name>
    <dbReference type="NCBI Taxonomy" id="35708"/>
    <lineage>
        <taxon>Eukaryota</taxon>
        <taxon>Viridiplantae</taxon>
        <taxon>Streptophyta</taxon>
        <taxon>Embryophyta</taxon>
        <taxon>Tracheophyta</taxon>
        <taxon>Spermatophyta</taxon>
        <taxon>Magnoliopsida</taxon>
        <taxon>Liliopsida</taxon>
        <taxon>Poales</taxon>
        <taxon>Poaceae</taxon>
        <taxon>PACMAD clade</taxon>
        <taxon>Arundinoideae</taxon>
        <taxon>Arundineae</taxon>
        <taxon>Arundo</taxon>
    </lineage>
</organism>
<name>A0A0A9GV43_ARUDO</name>